<sequence length="331" mass="36093">MKSKIDIEKAVGQKLSILRSTDSRDPLRTQSGRNRFMEEARNLNLSVSPDDQPRLSKGKQKFQHLFPFANKETQRMTNLITSAIVILTLIFGGGGITVAAAQSSQPNSPLYEIKLLSEDVQLALTSDPDVQVQTALNFAARRLQEIQTLINDGQPIPAELAARYDLEVTQAIRYAMNQPDNEVGQTMTQIKTQLEIQARVLDQIQGKGSQQDQGVLLQTRDTVQERLQWVTTGLGDLTQLRDQLQIRDQLQTRIATSVLVGTSTPQPQGQQQGWVTGTPTPGSGYGPGPGPDPSVTCTPKDSNFDGTSTQNGQQGTQSNQGQGNSGQNGNK</sequence>
<evidence type="ECO:0000313" key="4">
    <source>
        <dbReference type="EMBL" id="MPM33837.1"/>
    </source>
</evidence>
<name>A0A644YZP5_9ZZZZ</name>
<feature type="region of interest" description="Disordered" evidence="1">
    <location>
        <begin position="261"/>
        <end position="331"/>
    </location>
</feature>
<evidence type="ECO:0000256" key="1">
    <source>
        <dbReference type="SAM" id="MobiDB-lite"/>
    </source>
</evidence>
<keyword evidence="2" id="KW-0812">Transmembrane</keyword>
<feature type="compositionally biased region" description="Polar residues" evidence="1">
    <location>
        <begin position="295"/>
        <end position="305"/>
    </location>
</feature>
<comment type="caution">
    <text evidence="4">The sequence shown here is derived from an EMBL/GenBank/DDBJ whole genome shotgun (WGS) entry which is preliminary data.</text>
</comment>
<dbReference type="InterPro" id="IPR043725">
    <property type="entry name" value="DUF5667"/>
</dbReference>
<evidence type="ECO:0000259" key="3">
    <source>
        <dbReference type="Pfam" id="PF18915"/>
    </source>
</evidence>
<accession>A0A644YZP5</accession>
<dbReference type="EMBL" id="VSSQ01006779">
    <property type="protein sequence ID" value="MPM33837.1"/>
    <property type="molecule type" value="Genomic_DNA"/>
</dbReference>
<gene>
    <name evidence="4" type="ORF">SDC9_80418</name>
</gene>
<organism evidence="4">
    <name type="scientific">bioreactor metagenome</name>
    <dbReference type="NCBI Taxonomy" id="1076179"/>
    <lineage>
        <taxon>unclassified sequences</taxon>
        <taxon>metagenomes</taxon>
        <taxon>ecological metagenomes</taxon>
    </lineage>
</organism>
<dbReference type="AlphaFoldDB" id="A0A644YZP5"/>
<feature type="domain" description="DUF5667" evidence="3">
    <location>
        <begin position="105"/>
        <end position="195"/>
    </location>
</feature>
<feature type="transmembrane region" description="Helical" evidence="2">
    <location>
        <begin position="79"/>
        <end position="101"/>
    </location>
</feature>
<protein>
    <recommendedName>
        <fullName evidence="3">DUF5667 domain-containing protein</fullName>
    </recommendedName>
</protein>
<feature type="compositionally biased region" description="Low complexity" evidence="1">
    <location>
        <begin position="306"/>
        <end position="331"/>
    </location>
</feature>
<reference evidence="4" key="1">
    <citation type="submission" date="2019-08" db="EMBL/GenBank/DDBJ databases">
        <authorList>
            <person name="Kucharzyk K."/>
            <person name="Murdoch R.W."/>
            <person name="Higgins S."/>
            <person name="Loffler F."/>
        </authorList>
    </citation>
    <scope>NUCLEOTIDE SEQUENCE</scope>
</reference>
<feature type="compositionally biased region" description="Low complexity" evidence="1">
    <location>
        <begin position="261"/>
        <end position="282"/>
    </location>
</feature>
<keyword evidence="2" id="KW-0472">Membrane</keyword>
<evidence type="ECO:0000256" key="2">
    <source>
        <dbReference type="SAM" id="Phobius"/>
    </source>
</evidence>
<dbReference type="Pfam" id="PF18915">
    <property type="entry name" value="DUF5667"/>
    <property type="match status" value="1"/>
</dbReference>
<proteinExistence type="predicted"/>
<keyword evidence="2" id="KW-1133">Transmembrane helix</keyword>